<evidence type="ECO:0000256" key="3">
    <source>
        <dbReference type="ARBA" id="ARBA00022705"/>
    </source>
</evidence>
<dbReference type="CDD" id="cd07900">
    <property type="entry name" value="Adenylation_DNA_ligase_I_Euk"/>
    <property type="match status" value="1"/>
</dbReference>
<dbReference type="InterPro" id="IPR012310">
    <property type="entry name" value="DNA_ligase_ATP-dep_cent"/>
</dbReference>
<dbReference type="NCBIfam" id="TIGR00574">
    <property type="entry name" value="dnl1"/>
    <property type="match status" value="1"/>
</dbReference>
<dbReference type="SUPFAM" id="SSF117018">
    <property type="entry name" value="ATP-dependent DNA ligase DNA-binding domain"/>
    <property type="match status" value="1"/>
</dbReference>
<evidence type="ECO:0000256" key="5">
    <source>
        <dbReference type="ARBA" id="ARBA00022763"/>
    </source>
</evidence>
<dbReference type="InterPro" id="IPR050191">
    <property type="entry name" value="ATP-dep_DNA_ligase"/>
</dbReference>
<dbReference type="EC" id="6.5.1.1" evidence="10"/>
<organism evidence="13 14">
    <name type="scientific">Chloropicon roscoffensis</name>
    <dbReference type="NCBI Taxonomy" id="1461544"/>
    <lineage>
        <taxon>Eukaryota</taxon>
        <taxon>Viridiplantae</taxon>
        <taxon>Chlorophyta</taxon>
        <taxon>Chloropicophyceae</taxon>
        <taxon>Chloropicales</taxon>
        <taxon>Chloropicaceae</taxon>
        <taxon>Chloropicon</taxon>
    </lineage>
</organism>
<evidence type="ECO:0000256" key="1">
    <source>
        <dbReference type="ARBA" id="ARBA00007572"/>
    </source>
</evidence>
<keyword evidence="7 10" id="KW-0234">DNA repair</keyword>
<evidence type="ECO:0000313" key="13">
    <source>
        <dbReference type="EMBL" id="WZN62875.1"/>
    </source>
</evidence>
<dbReference type="PROSITE" id="PS00333">
    <property type="entry name" value="DNA_LIGASE_A2"/>
    <property type="match status" value="1"/>
</dbReference>
<reference evidence="13 14" key="1">
    <citation type="submission" date="2024-03" db="EMBL/GenBank/DDBJ databases">
        <title>Complete genome sequence of the green alga Chloropicon roscoffensis RCC1871.</title>
        <authorList>
            <person name="Lemieux C."/>
            <person name="Pombert J.-F."/>
            <person name="Otis C."/>
            <person name="Turmel M."/>
        </authorList>
    </citation>
    <scope>NUCLEOTIDE SEQUENCE [LARGE SCALE GENOMIC DNA]</scope>
    <source>
        <strain evidence="13 14">RCC1871</strain>
    </source>
</reference>
<evidence type="ECO:0000256" key="10">
    <source>
        <dbReference type="RuleBase" id="RU000617"/>
    </source>
</evidence>
<dbReference type="Pfam" id="PF14555">
    <property type="entry name" value="UBA_4"/>
    <property type="match status" value="1"/>
</dbReference>
<dbReference type="Proteomes" id="UP001472866">
    <property type="component" value="Chromosome 06"/>
</dbReference>
<dbReference type="Gene3D" id="3.60.15.10">
    <property type="entry name" value="Ribonuclease Z/Hydroxyacylglutathione hydrolase-like"/>
    <property type="match status" value="1"/>
</dbReference>
<dbReference type="Gene3D" id="3.40.50.12650">
    <property type="match status" value="1"/>
</dbReference>
<dbReference type="PANTHER" id="PTHR45674:SF9">
    <property type="entry name" value="DNA LIGASE 3"/>
    <property type="match status" value="1"/>
</dbReference>
<sequence length="1129" mass="124906">MPIPRHKSVPGTGFVVDGFRACASCKEATTFFLTHAHGDHYDGLSERWDRPFYCSTITGQLVVRKLGVKHELLRHIDPDDEDPVTVDGVRVRAICANHCPGAVQFLFEVVESGETRRYIHSGDMRWNKSMMENEALRCFRKEKTRILFLDTTYCNPKHKFPDQTASIDYVVKTIEDRERDTSRGRALYVFTSYNIGKERIFLAVHRATGKKLYAPPDKVAHLSLCGIDELTGALTEDPRTNLHLAKWGAVGETWPYFQPNWSNVEELRARHGAEEVIAFVCTGWAYDGKAEFSTRSRAGLGTIHLVPYSEHSSFTELLEYVAYIKPEEVVPTVNVKDTQKMLKHFTGLTDESSAKRRFLAQFSGGKLASERKKQKKGVEVEAKGGGGLEGAKVASKLFEGQQELMALTGQSADIARDLLKRSRGDLSLAANIFFDESSRTTKIGPSSSSTKIGKSVSPFLGGKRPEAATGSISLGKGGVKPSQITSRLTTPTAASSELDAFREALQSDDFDPVGGGLMSGTDLPYLAIAACMDVISQTKKRLTIQLVLQNLFLFVAHHSPEELVLSVELLLGSLGPEYKTVKFGLGGASVANMVCQVCSVTRQVLRNSYKDDGDLGDVAARFKSSQGLLGKPKPLMARNVHEKLVMISRQEGARSVSKKQELGISLLRQARGPETKFLVRTMLQCLRIGANRTSVLQALAKAAVIHREGKRVSKERLEEAVCKFEKAYNICPSLESIVPALIEKGILPCDISVGIPIKPMLAKPSTGVEAAVDLMGEEPFIAEYKYDGQRAQMHVEEGGKITVWSRNLEQKFGFGDACEQLREALDGECSSIVLDCEIVGVERGEKAGSFRMLSFQELSSRPRAAQSQSPGGTAVCIFAFDLMFYNGTSLLDRPLRERLELLEKALPNRRDGFVMLASKTDEKVTTTRDALMASIEAGCEGVMLKQLSKCYEAGRRSDFWIKLKKDYCSDLQDSLDLVPIGAWYGNGRKAGWFSPFLCAVYDREQEEFQSLCRVMSGFSDEFYTTTTAFFKDGHVIPNKPAYYQTLESPSVWFDPVVVWEVRGANITVSPVHQAAAGRVHDSRGLALRFPRFVRARPDKHVEEASGPDDVVTLYRAEVTTRAGDQQNGE</sequence>
<dbReference type="AlphaFoldDB" id="A0AAX4P939"/>
<dbReference type="EMBL" id="CP151506">
    <property type="protein sequence ID" value="WZN62875.1"/>
    <property type="molecule type" value="Genomic_DNA"/>
</dbReference>
<gene>
    <name evidence="13" type="ORF">HKI87_06g44200</name>
</gene>
<dbReference type="Gene3D" id="1.10.3260.10">
    <property type="entry name" value="DNA ligase, ATP-dependent, N-terminal domain"/>
    <property type="match status" value="1"/>
</dbReference>
<keyword evidence="8" id="KW-0539">Nucleus</keyword>
<dbReference type="Gene3D" id="2.40.50.140">
    <property type="entry name" value="Nucleic acid-binding proteins"/>
    <property type="match status" value="1"/>
</dbReference>
<dbReference type="InterPro" id="IPR012340">
    <property type="entry name" value="NA-bd_OB-fold"/>
</dbReference>
<dbReference type="Pfam" id="PF07522">
    <property type="entry name" value="DRMBL"/>
    <property type="match status" value="1"/>
</dbReference>
<dbReference type="GO" id="GO:0005524">
    <property type="term" value="F:ATP binding"/>
    <property type="evidence" value="ECO:0007669"/>
    <property type="project" value="UniProtKB-KW"/>
</dbReference>
<dbReference type="CDD" id="cd07969">
    <property type="entry name" value="OBF_DNA_ligase_I"/>
    <property type="match status" value="1"/>
</dbReference>
<evidence type="ECO:0000259" key="12">
    <source>
        <dbReference type="PROSITE" id="PS50160"/>
    </source>
</evidence>
<keyword evidence="6 10" id="KW-0067">ATP-binding</keyword>
<keyword evidence="2 10" id="KW-0436">Ligase</keyword>
<dbReference type="Pfam" id="PF01068">
    <property type="entry name" value="DNA_ligase_A_M"/>
    <property type="match status" value="1"/>
</dbReference>
<evidence type="ECO:0000256" key="8">
    <source>
        <dbReference type="ARBA" id="ARBA00023242"/>
    </source>
</evidence>
<dbReference type="SUPFAM" id="SSF56091">
    <property type="entry name" value="DNA ligase/mRNA capping enzyme, catalytic domain"/>
    <property type="match status" value="1"/>
</dbReference>
<keyword evidence="14" id="KW-1185">Reference proteome</keyword>
<evidence type="ECO:0000256" key="11">
    <source>
        <dbReference type="RuleBase" id="RU004196"/>
    </source>
</evidence>
<evidence type="ECO:0000256" key="7">
    <source>
        <dbReference type="ARBA" id="ARBA00023204"/>
    </source>
</evidence>
<dbReference type="Gene3D" id="3.30.470.30">
    <property type="entry name" value="DNA ligase/mRNA capping enzyme"/>
    <property type="match status" value="1"/>
</dbReference>
<name>A0AAX4P939_9CHLO</name>
<evidence type="ECO:0000256" key="2">
    <source>
        <dbReference type="ARBA" id="ARBA00022598"/>
    </source>
</evidence>
<dbReference type="GO" id="GO:0006273">
    <property type="term" value="P:lagging strand elongation"/>
    <property type="evidence" value="ECO:0007669"/>
    <property type="project" value="TreeGrafter"/>
</dbReference>
<dbReference type="GO" id="GO:0003677">
    <property type="term" value="F:DNA binding"/>
    <property type="evidence" value="ECO:0007669"/>
    <property type="project" value="InterPro"/>
</dbReference>
<dbReference type="InterPro" id="IPR012308">
    <property type="entry name" value="DNA_ligase_ATP-dep_N"/>
</dbReference>
<dbReference type="InterPro" id="IPR036599">
    <property type="entry name" value="DNA_ligase_N_sf"/>
</dbReference>
<feature type="domain" description="ATP-dependent DNA ligase family profile" evidence="12">
    <location>
        <begin position="875"/>
        <end position="1002"/>
    </location>
</feature>
<dbReference type="GO" id="GO:0006281">
    <property type="term" value="P:DNA repair"/>
    <property type="evidence" value="ECO:0007669"/>
    <property type="project" value="UniProtKB-KW"/>
</dbReference>
<dbReference type="PROSITE" id="PS50160">
    <property type="entry name" value="DNA_LIGASE_A3"/>
    <property type="match status" value="1"/>
</dbReference>
<dbReference type="GO" id="GO:0003910">
    <property type="term" value="F:DNA ligase (ATP) activity"/>
    <property type="evidence" value="ECO:0007669"/>
    <property type="project" value="UniProtKB-EC"/>
</dbReference>
<accession>A0AAX4P939</accession>
<comment type="similarity">
    <text evidence="1 11">Belongs to the ATP-dependent DNA ligase family.</text>
</comment>
<dbReference type="InterPro" id="IPR012309">
    <property type="entry name" value="DNA_ligase_ATP-dep_C"/>
</dbReference>
<dbReference type="FunFam" id="2.40.50.140:FF:000062">
    <property type="entry name" value="DNA ligase"/>
    <property type="match status" value="1"/>
</dbReference>
<keyword evidence="5 10" id="KW-0227">DNA damage</keyword>
<dbReference type="InterPro" id="IPR000977">
    <property type="entry name" value="DNA_ligase_ATP-dep"/>
</dbReference>
<evidence type="ECO:0000256" key="9">
    <source>
        <dbReference type="ARBA" id="ARBA00034003"/>
    </source>
</evidence>
<dbReference type="InterPro" id="IPR036866">
    <property type="entry name" value="RibonucZ/Hydroxyglut_hydro"/>
</dbReference>
<dbReference type="PROSITE" id="PS00697">
    <property type="entry name" value="DNA_LIGASE_A1"/>
    <property type="match status" value="1"/>
</dbReference>
<comment type="catalytic activity">
    <reaction evidence="9 10">
        <text>ATP + (deoxyribonucleotide)n-3'-hydroxyl + 5'-phospho-(deoxyribonucleotide)m = (deoxyribonucleotide)n+m + AMP + diphosphate.</text>
        <dbReference type="EC" id="6.5.1.1"/>
    </reaction>
</comment>
<dbReference type="Pfam" id="PF04679">
    <property type="entry name" value="DNA_ligase_A_C"/>
    <property type="match status" value="1"/>
</dbReference>
<protein>
    <recommendedName>
        <fullName evidence="10">DNA ligase</fullName>
        <ecNumber evidence="10">6.5.1.1</ecNumber>
    </recommendedName>
</protein>
<dbReference type="PANTHER" id="PTHR45674">
    <property type="entry name" value="DNA LIGASE 1/3 FAMILY MEMBER"/>
    <property type="match status" value="1"/>
</dbReference>
<evidence type="ECO:0000256" key="4">
    <source>
        <dbReference type="ARBA" id="ARBA00022741"/>
    </source>
</evidence>
<dbReference type="Pfam" id="PF04675">
    <property type="entry name" value="DNA_ligase_A_N"/>
    <property type="match status" value="1"/>
</dbReference>
<evidence type="ECO:0000313" key="14">
    <source>
        <dbReference type="Proteomes" id="UP001472866"/>
    </source>
</evidence>
<dbReference type="GO" id="GO:0071897">
    <property type="term" value="P:DNA biosynthetic process"/>
    <property type="evidence" value="ECO:0007669"/>
    <property type="project" value="InterPro"/>
</dbReference>
<dbReference type="InterPro" id="IPR011084">
    <property type="entry name" value="DRMBL"/>
</dbReference>
<dbReference type="InterPro" id="IPR016059">
    <property type="entry name" value="DNA_ligase_ATP-dep_CS"/>
</dbReference>
<keyword evidence="4 10" id="KW-0547">Nucleotide-binding</keyword>
<dbReference type="CDD" id="cd16273">
    <property type="entry name" value="SNM1A-1C-like_MBL-fold"/>
    <property type="match status" value="1"/>
</dbReference>
<keyword evidence="3" id="KW-0235">DNA replication</keyword>
<dbReference type="GO" id="GO:0006310">
    <property type="term" value="P:DNA recombination"/>
    <property type="evidence" value="ECO:0007669"/>
    <property type="project" value="UniProtKB-KW"/>
</dbReference>
<proteinExistence type="inferred from homology"/>
<dbReference type="SUPFAM" id="SSF50249">
    <property type="entry name" value="Nucleic acid-binding proteins"/>
    <property type="match status" value="1"/>
</dbReference>
<dbReference type="SUPFAM" id="SSF56281">
    <property type="entry name" value="Metallo-hydrolase/oxidoreductase"/>
    <property type="match status" value="1"/>
</dbReference>
<evidence type="ECO:0000256" key="6">
    <source>
        <dbReference type="ARBA" id="ARBA00022840"/>
    </source>
</evidence>
<keyword evidence="10" id="KW-0233">DNA recombination</keyword>